<keyword evidence="1" id="KW-0472">Membrane</keyword>
<comment type="caution">
    <text evidence="2">The sequence shown here is derived from an EMBL/GenBank/DDBJ whole genome shotgun (WGS) entry which is preliminary data.</text>
</comment>
<protein>
    <submittedName>
        <fullName evidence="2">Uncharacterized protein</fullName>
    </submittedName>
</protein>
<evidence type="ECO:0000313" key="2">
    <source>
        <dbReference type="EMBL" id="MDZ5760884.1"/>
    </source>
</evidence>
<organism evidence="2 3">
    <name type="scientific">Lyticum sinuosum</name>
    <dbReference type="NCBI Taxonomy" id="1332059"/>
    <lineage>
        <taxon>Bacteria</taxon>
        <taxon>Pseudomonadati</taxon>
        <taxon>Pseudomonadota</taxon>
        <taxon>Alphaproteobacteria</taxon>
        <taxon>Rickettsiales</taxon>
        <taxon>Lyticum</taxon>
    </lineage>
</organism>
<gene>
    <name evidence="2" type="ORF">Lyticum_00036</name>
</gene>
<dbReference type="RefSeq" id="WP_322498323.1">
    <property type="nucleotide sequence ID" value="NZ_JARGYU010000001.1"/>
</dbReference>
<accession>A0AAE4VLV1</accession>
<keyword evidence="3" id="KW-1185">Reference proteome</keyword>
<dbReference type="Proteomes" id="UP001289135">
    <property type="component" value="Unassembled WGS sequence"/>
</dbReference>
<dbReference type="AlphaFoldDB" id="A0AAE4VLV1"/>
<keyword evidence="1" id="KW-0812">Transmembrane</keyword>
<evidence type="ECO:0000256" key="1">
    <source>
        <dbReference type="SAM" id="Phobius"/>
    </source>
</evidence>
<dbReference type="EMBL" id="JARGYU010000001">
    <property type="protein sequence ID" value="MDZ5760884.1"/>
    <property type="molecule type" value="Genomic_DNA"/>
</dbReference>
<keyword evidence="1" id="KW-1133">Transmembrane helix</keyword>
<sequence length="158" mass="18773">MLYSINYIKIITILIILTLNVILSFIWYKSYSIVIKRFREEDISVIDSMNCFNKNNLDSNNLSVDFFKQFTENNNTDDQDIVDIKTNNNNSEHNNVKHKSIKNNYNINNDKENNLDEENQEVFPLRIEENMSKDDNIKSKENNKNDFFLKKKSIFSID</sequence>
<reference evidence="2" key="1">
    <citation type="submission" date="2023-02" db="EMBL/GenBank/DDBJ databases">
        <title>Host association and intracellularity evolved multiple times independently in the Rickettsiales.</title>
        <authorList>
            <person name="Castelli M."/>
            <person name="Nardi T."/>
            <person name="Gammuto L."/>
            <person name="Bellinzona G."/>
            <person name="Sabaneyeva E."/>
            <person name="Potekhin A."/>
            <person name="Serra V."/>
            <person name="Petroni G."/>
            <person name="Sassera D."/>
        </authorList>
    </citation>
    <scope>NUCLEOTIDE SEQUENCE</scope>
    <source>
        <strain evidence="2">USBL-36I1</strain>
    </source>
</reference>
<name>A0AAE4VLV1_9RICK</name>
<feature type="transmembrane region" description="Helical" evidence="1">
    <location>
        <begin position="6"/>
        <end position="28"/>
    </location>
</feature>
<evidence type="ECO:0000313" key="3">
    <source>
        <dbReference type="Proteomes" id="UP001289135"/>
    </source>
</evidence>
<proteinExistence type="predicted"/>